<reference evidence="1 2" key="1">
    <citation type="submission" date="2022-10" db="EMBL/GenBank/DDBJ databases">
        <title>Pararhodobacter sp. nov., isolated from marine algae.</title>
        <authorList>
            <person name="Choi B.J."/>
            <person name="Kim J.M."/>
            <person name="Lee J.K."/>
            <person name="Choi D.G."/>
            <person name="Jeon C.O."/>
        </authorList>
    </citation>
    <scope>NUCLEOTIDE SEQUENCE [LARGE SCALE GENOMIC DNA]</scope>
    <source>
        <strain evidence="1 2">ZQ420</strain>
    </source>
</reference>
<proteinExistence type="predicted"/>
<dbReference type="EMBL" id="JAPDFL010000001">
    <property type="protein sequence ID" value="MCW1933383.1"/>
    <property type="molecule type" value="Genomic_DNA"/>
</dbReference>
<organism evidence="1 2">
    <name type="scientific">Pararhodobacter zhoushanensis</name>
    <dbReference type="NCBI Taxonomy" id="2479545"/>
    <lineage>
        <taxon>Bacteria</taxon>
        <taxon>Pseudomonadati</taxon>
        <taxon>Pseudomonadota</taxon>
        <taxon>Alphaproteobacteria</taxon>
        <taxon>Rhodobacterales</taxon>
        <taxon>Paracoccaceae</taxon>
        <taxon>Pararhodobacter</taxon>
    </lineage>
</organism>
<evidence type="ECO:0000313" key="2">
    <source>
        <dbReference type="Proteomes" id="UP001208938"/>
    </source>
</evidence>
<name>A0ABT3H0P5_9RHOB</name>
<keyword evidence="2" id="KW-1185">Reference proteome</keyword>
<sequence>MALGFRTAVFGGIGALALSLLSISAASAQELRLLMIEQVGCYICAAFNRDVAPAYEASPEAQFAPLIRADLRGPLPEGVTLTSRPFVTPTFILLDASGTEVDRLIGFPGQDFFWPYLNQMIDNALADTTG</sequence>
<evidence type="ECO:0000313" key="1">
    <source>
        <dbReference type="EMBL" id="MCW1933383.1"/>
    </source>
</evidence>
<gene>
    <name evidence="1" type="ORF">OKW52_14225</name>
</gene>
<protein>
    <submittedName>
        <fullName evidence="1">Thioredoxin family protein</fullName>
    </submittedName>
</protein>
<dbReference type="InterPro" id="IPR036249">
    <property type="entry name" value="Thioredoxin-like_sf"/>
</dbReference>
<dbReference type="SUPFAM" id="SSF52833">
    <property type="entry name" value="Thioredoxin-like"/>
    <property type="match status" value="1"/>
</dbReference>
<accession>A0ABT3H0P5</accession>
<dbReference type="RefSeq" id="WP_264506303.1">
    <property type="nucleotide sequence ID" value="NZ_JAPDFL010000001.1"/>
</dbReference>
<comment type="caution">
    <text evidence="1">The sequence shown here is derived from an EMBL/GenBank/DDBJ whole genome shotgun (WGS) entry which is preliminary data.</text>
</comment>
<dbReference type="Proteomes" id="UP001208938">
    <property type="component" value="Unassembled WGS sequence"/>
</dbReference>
<dbReference type="Gene3D" id="3.40.30.10">
    <property type="entry name" value="Glutaredoxin"/>
    <property type="match status" value="1"/>
</dbReference>